<name>A0A9Q0GSY2_9MAGN</name>
<dbReference type="EMBL" id="JAMYWD010000012">
    <property type="protein sequence ID" value="KAJ4953024.1"/>
    <property type="molecule type" value="Genomic_DNA"/>
</dbReference>
<protein>
    <submittedName>
        <fullName evidence="2">Uncharacterized protein</fullName>
    </submittedName>
</protein>
<dbReference type="OrthoDB" id="1749567at2759"/>
<dbReference type="AlphaFoldDB" id="A0A9Q0GSY2"/>
<gene>
    <name evidence="2" type="ORF">NE237_029856</name>
</gene>
<evidence type="ECO:0000313" key="3">
    <source>
        <dbReference type="Proteomes" id="UP001141806"/>
    </source>
</evidence>
<feature type="region of interest" description="Disordered" evidence="1">
    <location>
        <begin position="1"/>
        <end position="65"/>
    </location>
</feature>
<reference evidence="2" key="1">
    <citation type="journal article" date="2023" name="Plant J.">
        <title>The genome of the king protea, Protea cynaroides.</title>
        <authorList>
            <person name="Chang J."/>
            <person name="Duong T.A."/>
            <person name="Schoeman C."/>
            <person name="Ma X."/>
            <person name="Roodt D."/>
            <person name="Barker N."/>
            <person name="Li Z."/>
            <person name="Van de Peer Y."/>
            <person name="Mizrachi E."/>
        </authorList>
    </citation>
    <scope>NUCLEOTIDE SEQUENCE</scope>
    <source>
        <tissue evidence="2">Young leaves</tissue>
    </source>
</reference>
<organism evidence="2 3">
    <name type="scientific">Protea cynaroides</name>
    <dbReference type="NCBI Taxonomy" id="273540"/>
    <lineage>
        <taxon>Eukaryota</taxon>
        <taxon>Viridiplantae</taxon>
        <taxon>Streptophyta</taxon>
        <taxon>Embryophyta</taxon>
        <taxon>Tracheophyta</taxon>
        <taxon>Spermatophyta</taxon>
        <taxon>Magnoliopsida</taxon>
        <taxon>Proteales</taxon>
        <taxon>Proteaceae</taxon>
        <taxon>Protea</taxon>
    </lineage>
</organism>
<sequence length="157" mass="17482">MDLGGKNCGIMTTPAKDKHRSRSKASETENSNPNLLRRSPMQKQAESPVVKSKKSKKKSGLKNSFQIVSPHKIGGNLHKCPCIAYENFRASQEEFFRNKGSVERDPDLDELQNCKITDTKYEQKNPVVQDLETAGVSDDKVMEGNASSPDGLTRSFH</sequence>
<proteinExistence type="predicted"/>
<feature type="region of interest" description="Disordered" evidence="1">
    <location>
        <begin position="133"/>
        <end position="157"/>
    </location>
</feature>
<comment type="caution">
    <text evidence="2">The sequence shown here is derived from an EMBL/GenBank/DDBJ whole genome shotgun (WGS) entry which is preliminary data.</text>
</comment>
<evidence type="ECO:0000313" key="2">
    <source>
        <dbReference type="EMBL" id="KAJ4953024.1"/>
    </source>
</evidence>
<dbReference type="Proteomes" id="UP001141806">
    <property type="component" value="Unassembled WGS sequence"/>
</dbReference>
<feature type="compositionally biased region" description="Basic residues" evidence="1">
    <location>
        <begin position="51"/>
        <end position="60"/>
    </location>
</feature>
<keyword evidence="3" id="KW-1185">Reference proteome</keyword>
<evidence type="ECO:0000256" key="1">
    <source>
        <dbReference type="SAM" id="MobiDB-lite"/>
    </source>
</evidence>
<accession>A0A9Q0GSY2</accession>